<dbReference type="RefSeq" id="WP_098504885.1">
    <property type="nucleotide sequence ID" value="NZ_PDJQ01000001.1"/>
</dbReference>
<evidence type="ECO:0000256" key="10">
    <source>
        <dbReference type="PIRSR" id="PIRSR001399-3"/>
    </source>
</evidence>
<dbReference type="HAMAP" id="MF_00169">
    <property type="entry name" value="AroQ"/>
    <property type="match status" value="1"/>
</dbReference>
<dbReference type="SUPFAM" id="SSF52304">
    <property type="entry name" value="Type II 3-dehydroquinate dehydratase"/>
    <property type="match status" value="1"/>
</dbReference>
<evidence type="ECO:0000256" key="1">
    <source>
        <dbReference type="ARBA" id="ARBA00001864"/>
    </source>
</evidence>
<evidence type="ECO:0000256" key="4">
    <source>
        <dbReference type="ARBA" id="ARBA00011193"/>
    </source>
</evidence>
<dbReference type="Gene3D" id="3.40.50.9100">
    <property type="entry name" value="Dehydroquinase, class II"/>
    <property type="match status" value="1"/>
</dbReference>
<feature type="binding site" evidence="7 9">
    <location>
        <position position="110"/>
    </location>
    <ligand>
        <name>substrate</name>
    </ligand>
</feature>
<dbReference type="NCBIfam" id="NF003805">
    <property type="entry name" value="PRK05395.1-2"/>
    <property type="match status" value="1"/>
</dbReference>
<feature type="site" description="Transition state stabilizer" evidence="7 10">
    <location>
        <position position="17"/>
    </location>
</feature>
<feature type="binding site" evidence="7 9">
    <location>
        <position position="79"/>
    </location>
    <ligand>
        <name>substrate</name>
    </ligand>
</feature>
<gene>
    <name evidence="7" type="primary">aroQ</name>
    <name evidence="11" type="ORF">A9A59_2323</name>
</gene>
<dbReference type="InterPro" id="IPR001874">
    <property type="entry name" value="DHquinase_II"/>
</dbReference>
<evidence type="ECO:0000256" key="6">
    <source>
        <dbReference type="ARBA" id="ARBA00023239"/>
    </source>
</evidence>
<proteinExistence type="inferred from homology"/>
<comment type="subunit">
    <text evidence="4 7">Homododecamer.</text>
</comment>
<comment type="pathway">
    <text evidence="2 7">Metabolic intermediate biosynthesis; chorismate biosynthesis; chorismate from D-erythrose 4-phosphate and phosphoenolpyruvate: step 3/7.</text>
</comment>
<feature type="binding site" evidence="7 9">
    <location>
        <position position="73"/>
    </location>
    <ligand>
        <name>substrate</name>
    </ligand>
</feature>
<dbReference type="NCBIfam" id="NF003806">
    <property type="entry name" value="PRK05395.1-3"/>
    <property type="match status" value="1"/>
</dbReference>
<keyword evidence="7" id="KW-0057">Aromatic amino acid biosynthesis</keyword>
<feature type="binding site" evidence="7 9">
    <location>
        <begin position="100"/>
        <end position="101"/>
    </location>
    <ligand>
        <name>substrate</name>
    </ligand>
</feature>
<evidence type="ECO:0000256" key="3">
    <source>
        <dbReference type="ARBA" id="ARBA00011037"/>
    </source>
</evidence>
<dbReference type="GO" id="GO:0009073">
    <property type="term" value="P:aromatic amino acid family biosynthetic process"/>
    <property type="evidence" value="ECO:0007669"/>
    <property type="project" value="UniProtKB-KW"/>
</dbReference>
<dbReference type="GO" id="GO:0019631">
    <property type="term" value="P:quinate catabolic process"/>
    <property type="evidence" value="ECO:0007669"/>
    <property type="project" value="TreeGrafter"/>
</dbReference>
<feature type="active site" description="Proton donor" evidence="7 8">
    <location>
        <position position="99"/>
    </location>
</feature>
<comment type="caution">
    <text evidence="11">The sequence shown here is derived from an EMBL/GenBank/DDBJ whole genome shotgun (WGS) entry which is preliminary data.</text>
</comment>
<organism evidence="11 12">
    <name type="scientific">Tepidiforma thermophila (strain KCTC 52669 / CGMCC 1.13589 / G233)</name>
    <dbReference type="NCBI Taxonomy" id="2761530"/>
    <lineage>
        <taxon>Bacteria</taxon>
        <taxon>Bacillati</taxon>
        <taxon>Chloroflexota</taxon>
        <taxon>Tepidiformia</taxon>
        <taxon>Tepidiformales</taxon>
        <taxon>Tepidiformaceae</taxon>
        <taxon>Tepidiforma</taxon>
    </lineage>
</organism>
<keyword evidence="6 7" id="KW-0456">Lyase</keyword>
<evidence type="ECO:0000256" key="2">
    <source>
        <dbReference type="ARBA" id="ARBA00004902"/>
    </source>
</evidence>
<keyword evidence="7" id="KW-0028">Amino-acid biosynthesis</keyword>
<dbReference type="GO" id="GO:0008652">
    <property type="term" value="P:amino acid biosynthetic process"/>
    <property type="evidence" value="ECO:0007669"/>
    <property type="project" value="UniProtKB-KW"/>
</dbReference>
<dbReference type="Pfam" id="PF01220">
    <property type="entry name" value="DHquinase_II"/>
    <property type="match status" value="1"/>
</dbReference>
<evidence type="ECO:0000313" key="12">
    <source>
        <dbReference type="Proteomes" id="UP000223071"/>
    </source>
</evidence>
<dbReference type="InterPro" id="IPR036441">
    <property type="entry name" value="DHquinase_II_sf"/>
</dbReference>
<protein>
    <recommendedName>
        <fullName evidence="5 7">3-dehydroquinate dehydratase</fullName>
        <shortName evidence="7">3-dehydroquinase</shortName>
        <ecNumber evidence="5 7">4.2.1.10</ecNumber>
    </recommendedName>
    <alternativeName>
        <fullName evidence="7">Type II DHQase</fullName>
    </alternativeName>
</protein>
<dbReference type="NCBIfam" id="NF003807">
    <property type="entry name" value="PRK05395.1-4"/>
    <property type="match status" value="1"/>
</dbReference>
<dbReference type="EMBL" id="PDJQ01000001">
    <property type="protein sequence ID" value="PFG75058.1"/>
    <property type="molecule type" value="Genomic_DNA"/>
</dbReference>
<dbReference type="PANTHER" id="PTHR21272:SF3">
    <property type="entry name" value="CATABOLIC 3-DEHYDROQUINASE"/>
    <property type="match status" value="1"/>
</dbReference>
<comment type="similarity">
    <text evidence="3 7">Belongs to the type-II 3-dehydroquinase family.</text>
</comment>
<dbReference type="NCBIfam" id="TIGR01088">
    <property type="entry name" value="aroQ"/>
    <property type="match status" value="1"/>
</dbReference>
<keyword evidence="12" id="KW-1185">Reference proteome</keyword>
<sequence length="146" mass="15776">MYLLLAHGPNLNLLGERKPEVYGTTTLADIEAEVAGVANGRGAAVLCFQSNHEGALIDALHSYRRVVDGVVLNAGAWTHTSVALRDAIEAIQLPVVEVHLSNTHRREAFRHRSLIAGVCIGQVTGLGRDGYRVATNLLLDYLEGRP</sequence>
<reference evidence="11 12" key="1">
    <citation type="submission" date="2017-09" db="EMBL/GenBank/DDBJ databases">
        <title>Sequencing the genomes of two abundant thermophiles in Great Basin hot springs: Thermocrinis jamiesonii and novel Chloroflexi Thermoflexus hugenholtzii.</title>
        <authorList>
            <person name="Hedlund B."/>
        </authorList>
    </citation>
    <scope>NUCLEOTIDE SEQUENCE [LARGE SCALE GENOMIC DNA]</scope>
    <source>
        <strain evidence="11 12">G233</strain>
    </source>
</reference>
<dbReference type="UniPathway" id="UPA00053">
    <property type="reaction ID" value="UER00086"/>
</dbReference>
<dbReference type="Proteomes" id="UP000223071">
    <property type="component" value="Unassembled WGS sequence"/>
</dbReference>
<comment type="catalytic activity">
    <reaction evidence="1 7">
        <text>3-dehydroquinate = 3-dehydroshikimate + H2O</text>
        <dbReference type="Rhea" id="RHEA:21096"/>
        <dbReference type="ChEBI" id="CHEBI:15377"/>
        <dbReference type="ChEBI" id="CHEBI:16630"/>
        <dbReference type="ChEBI" id="CHEBI:32364"/>
        <dbReference type="EC" id="4.2.1.10"/>
    </reaction>
</comment>
<dbReference type="PANTHER" id="PTHR21272">
    <property type="entry name" value="CATABOLIC 3-DEHYDROQUINASE"/>
    <property type="match status" value="1"/>
</dbReference>
<feature type="active site" description="Proton acceptor" evidence="7 8">
    <location>
        <position position="22"/>
    </location>
</feature>
<accession>A0A2A9HGX2</accession>
<dbReference type="EC" id="4.2.1.10" evidence="5 7"/>
<dbReference type="GO" id="GO:0003855">
    <property type="term" value="F:3-dehydroquinate dehydratase activity"/>
    <property type="evidence" value="ECO:0007669"/>
    <property type="project" value="UniProtKB-UniRule"/>
</dbReference>
<evidence type="ECO:0000313" key="11">
    <source>
        <dbReference type="EMBL" id="PFG75058.1"/>
    </source>
</evidence>
<evidence type="ECO:0000256" key="7">
    <source>
        <dbReference type="HAMAP-Rule" id="MF_00169"/>
    </source>
</evidence>
<evidence type="ECO:0000256" key="9">
    <source>
        <dbReference type="PIRSR" id="PIRSR001399-2"/>
    </source>
</evidence>
<feature type="binding site" evidence="7 9">
    <location>
        <position position="86"/>
    </location>
    <ligand>
        <name>substrate</name>
    </ligand>
</feature>
<dbReference type="AlphaFoldDB" id="A0A2A9HGX2"/>
<dbReference type="GO" id="GO:0009423">
    <property type="term" value="P:chorismate biosynthetic process"/>
    <property type="evidence" value="ECO:0007669"/>
    <property type="project" value="UniProtKB-UniRule"/>
</dbReference>
<comment type="function">
    <text evidence="7">Catalyzes a trans-dehydration via an enolate intermediate.</text>
</comment>
<name>A0A2A9HGX2_TEPT2</name>
<evidence type="ECO:0000256" key="5">
    <source>
        <dbReference type="ARBA" id="ARBA00012060"/>
    </source>
</evidence>
<dbReference type="PIRSF" id="PIRSF001399">
    <property type="entry name" value="DHquinase_II"/>
    <property type="match status" value="1"/>
</dbReference>
<evidence type="ECO:0000256" key="8">
    <source>
        <dbReference type="PIRSR" id="PIRSR001399-1"/>
    </source>
</evidence>
<dbReference type="CDD" id="cd00466">
    <property type="entry name" value="DHQase_II"/>
    <property type="match status" value="1"/>
</dbReference>